<reference evidence="2" key="2">
    <citation type="submission" date="2025-09" db="UniProtKB">
        <authorList>
            <consortium name="Ensembl"/>
        </authorList>
    </citation>
    <scope>IDENTIFICATION</scope>
</reference>
<dbReference type="AlphaFoldDB" id="A0A8C5SQD0"/>
<sequence length="252" mass="29343">ISDRWDCEVRSVIRFLLAKKHKPIEFFWQLCEVYGDNIITEGGVRQWCIKFKNGQTNVHDEQRSGYPNIVTDELVAKVDDKIRENRRFTVTELLLSFPQISRSLLHEIVTQKLGYHKFCARWVPKILTENHKSQRMAALLTFLYSYDKDGDSFLDQIVTGDETWVKHVNSETKLEHTTLTTTGNCGQLPVPVQDHHNHHNHNHHHHHHDVYWPDGLPVASVEFCSADIFSVCPEREIFASTQDRTHSPLIVR</sequence>
<dbReference type="PANTHER" id="PTHR46060:SF1">
    <property type="entry name" value="MARINER MOS1 TRANSPOSASE-LIKE PROTEIN"/>
    <property type="match status" value="1"/>
</dbReference>
<evidence type="ECO:0000259" key="1">
    <source>
        <dbReference type="Pfam" id="PF17906"/>
    </source>
</evidence>
<proteinExistence type="predicted"/>
<feature type="domain" description="Mos1 transposase HTH" evidence="1">
    <location>
        <begin position="9"/>
        <end position="54"/>
    </location>
</feature>
<reference evidence="2" key="1">
    <citation type="submission" date="2025-08" db="UniProtKB">
        <authorList>
            <consortium name="Ensembl"/>
        </authorList>
    </citation>
    <scope>IDENTIFICATION</scope>
</reference>
<keyword evidence="3" id="KW-1185">Reference proteome</keyword>
<accession>A0A8C5SQD0</accession>
<dbReference type="Proteomes" id="UP000694406">
    <property type="component" value="Unplaced"/>
</dbReference>
<dbReference type="GeneTree" id="ENSGT00960000189805"/>
<protein>
    <recommendedName>
        <fullName evidence="1">Mos1 transposase HTH domain-containing protein</fullName>
    </recommendedName>
</protein>
<organism evidence="2 3">
    <name type="scientific">Laticauda laticaudata</name>
    <name type="common">Blue-ringed sea krait</name>
    <name type="synonym">Blue-lipped sea krait</name>
    <dbReference type="NCBI Taxonomy" id="8630"/>
    <lineage>
        <taxon>Eukaryota</taxon>
        <taxon>Metazoa</taxon>
        <taxon>Chordata</taxon>
        <taxon>Craniata</taxon>
        <taxon>Vertebrata</taxon>
        <taxon>Euteleostomi</taxon>
        <taxon>Lepidosauria</taxon>
        <taxon>Squamata</taxon>
        <taxon>Bifurcata</taxon>
        <taxon>Unidentata</taxon>
        <taxon>Episquamata</taxon>
        <taxon>Toxicofera</taxon>
        <taxon>Serpentes</taxon>
        <taxon>Colubroidea</taxon>
        <taxon>Elapidae</taxon>
        <taxon>Laticaudinae</taxon>
        <taxon>Laticauda</taxon>
    </lineage>
</organism>
<evidence type="ECO:0000313" key="2">
    <source>
        <dbReference type="Ensembl" id="ENSLLTP00000021992.1"/>
    </source>
</evidence>
<dbReference type="Ensembl" id="ENSLLTT00000022807.1">
    <property type="protein sequence ID" value="ENSLLTP00000021992.1"/>
    <property type="gene ID" value="ENSLLTG00000016387.1"/>
</dbReference>
<dbReference type="InterPro" id="IPR052709">
    <property type="entry name" value="Transposase-MT_Hybrid"/>
</dbReference>
<dbReference type="InterPro" id="IPR036397">
    <property type="entry name" value="RNaseH_sf"/>
</dbReference>
<evidence type="ECO:0000313" key="3">
    <source>
        <dbReference type="Proteomes" id="UP000694406"/>
    </source>
</evidence>
<dbReference type="PANTHER" id="PTHR46060">
    <property type="entry name" value="MARINER MOS1 TRANSPOSASE-LIKE PROTEIN"/>
    <property type="match status" value="1"/>
</dbReference>
<dbReference type="Pfam" id="PF17906">
    <property type="entry name" value="HTH_48"/>
    <property type="match status" value="1"/>
</dbReference>
<name>A0A8C5SQD0_LATLA</name>
<dbReference type="GO" id="GO:0003676">
    <property type="term" value="F:nucleic acid binding"/>
    <property type="evidence" value="ECO:0007669"/>
    <property type="project" value="InterPro"/>
</dbReference>
<dbReference type="Gene3D" id="3.30.420.10">
    <property type="entry name" value="Ribonuclease H-like superfamily/Ribonuclease H"/>
    <property type="match status" value="1"/>
</dbReference>
<dbReference type="InterPro" id="IPR041426">
    <property type="entry name" value="Mos1_HTH"/>
</dbReference>